<dbReference type="PANTHER" id="PTHR11655:SF14">
    <property type="entry name" value="LARGE RIBOSOMAL SUBUNIT PROTEIN UL6M"/>
    <property type="match status" value="1"/>
</dbReference>
<name>A0A1F5EAG6_9BACT</name>
<dbReference type="PIRSF" id="PIRSF002162">
    <property type="entry name" value="Ribosomal_L6"/>
    <property type="match status" value="1"/>
</dbReference>
<comment type="similarity">
    <text evidence="4">Belongs to the universal ribosomal protein uL6 family.</text>
</comment>
<evidence type="ECO:0000256" key="4">
    <source>
        <dbReference type="RuleBase" id="RU003869"/>
    </source>
</evidence>
<dbReference type="Pfam" id="PF00347">
    <property type="entry name" value="Ribosomal_L6"/>
    <property type="match status" value="1"/>
</dbReference>
<dbReference type="InterPro" id="IPR000702">
    <property type="entry name" value="Ribosomal_uL6-like"/>
</dbReference>
<dbReference type="Gene3D" id="3.90.930.12">
    <property type="entry name" value="Ribosomal protein L6, alpha-beta domain"/>
    <property type="match status" value="1"/>
</dbReference>
<evidence type="ECO:0000313" key="7">
    <source>
        <dbReference type="EMBL" id="OGD64378.1"/>
    </source>
</evidence>
<dbReference type="GO" id="GO:0019843">
    <property type="term" value="F:rRNA binding"/>
    <property type="evidence" value="ECO:0007669"/>
    <property type="project" value="UniProtKB-KW"/>
</dbReference>
<sequence length="137" mass="15161">SDNSLLCERINDEKKSRALQGLVARIIKTRIDDLSNGFKKVLEFKGTGYRARVENGKLILGMGYSHEIELDIPEGIEVSVVKNQIIIFGSHRNLIGDFAARVRDVRPPEVYKGKGIKYAGEHVRRKAGKAAQSAGAK</sequence>
<evidence type="ECO:0000256" key="5">
    <source>
        <dbReference type="RuleBase" id="RU003870"/>
    </source>
</evidence>
<feature type="domain" description="Large ribosomal subunit protein uL6 alpha-beta" evidence="6">
    <location>
        <begin position="46"/>
        <end position="118"/>
    </location>
</feature>
<evidence type="ECO:0000256" key="1">
    <source>
        <dbReference type="ARBA" id="ARBA00022980"/>
    </source>
</evidence>
<accession>A0A1F5EAG6</accession>
<dbReference type="PROSITE" id="PS00525">
    <property type="entry name" value="RIBOSOMAL_L6_1"/>
    <property type="match status" value="1"/>
</dbReference>
<dbReference type="EMBL" id="MEZY01000020">
    <property type="protein sequence ID" value="OGD64378.1"/>
    <property type="molecule type" value="Genomic_DNA"/>
</dbReference>
<evidence type="ECO:0000256" key="2">
    <source>
        <dbReference type="ARBA" id="ARBA00023274"/>
    </source>
</evidence>
<dbReference type="STRING" id="1797472.A2215_01515"/>
<dbReference type="PRINTS" id="PR00059">
    <property type="entry name" value="RIBOSOMALL6"/>
</dbReference>
<dbReference type="SUPFAM" id="SSF56053">
    <property type="entry name" value="Ribosomal protein L6"/>
    <property type="match status" value="1"/>
</dbReference>
<proteinExistence type="inferred from homology"/>
<protein>
    <recommendedName>
        <fullName evidence="3 5">50S ribosomal protein L6</fullName>
    </recommendedName>
</protein>
<comment type="function">
    <text evidence="5">This protein binds to the 23S rRNA, and is important in its secondary structure. It is located near the subunit interface in the base of the L7/L12 stalk, and near the tRNA binding site of the peptidyltransferase center.</text>
</comment>
<dbReference type="Proteomes" id="UP000178583">
    <property type="component" value="Unassembled WGS sequence"/>
</dbReference>
<dbReference type="GO" id="GO:0002181">
    <property type="term" value="P:cytoplasmic translation"/>
    <property type="evidence" value="ECO:0007669"/>
    <property type="project" value="TreeGrafter"/>
</dbReference>
<dbReference type="AlphaFoldDB" id="A0A1F5EAG6"/>
<gene>
    <name evidence="7" type="ORF">A2215_01515</name>
</gene>
<comment type="caution">
    <text evidence="7">The sequence shown here is derived from an EMBL/GenBank/DDBJ whole genome shotgun (WGS) entry which is preliminary data.</text>
</comment>
<dbReference type="GO" id="GO:0022625">
    <property type="term" value="C:cytosolic large ribosomal subunit"/>
    <property type="evidence" value="ECO:0007669"/>
    <property type="project" value="TreeGrafter"/>
</dbReference>
<organism evidence="7 8">
    <name type="scientific">Candidatus Berkelbacteria bacterium RIFOXYA2_FULL_43_10</name>
    <dbReference type="NCBI Taxonomy" id="1797472"/>
    <lineage>
        <taxon>Bacteria</taxon>
        <taxon>Candidatus Berkelbacteria</taxon>
    </lineage>
</organism>
<keyword evidence="2 4" id="KW-0687">Ribonucleoprotein</keyword>
<dbReference type="PANTHER" id="PTHR11655">
    <property type="entry name" value="60S/50S RIBOSOMAL PROTEIN L6/L9"/>
    <property type="match status" value="1"/>
</dbReference>
<dbReference type="InterPro" id="IPR036789">
    <property type="entry name" value="Ribosomal_uL6-like_a/b-dom_sf"/>
</dbReference>
<reference evidence="7 8" key="1">
    <citation type="journal article" date="2016" name="Nat. Commun.">
        <title>Thousands of microbial genomes shed light on interconnected biogeochemical processes in an aquifer system.</title>
        <authorList>
            <person name="Anantharaman K."/>
            <person name="Brown C.T."/>
            <person name="Hug L.A."/>
            <person name="Sharon I."/>
            <person name="Castelle C.J."/>
            <person name="Probst A.J."/>
            <person name="Thomas B.C."/>
            <person name="Singh A."/>
            <person name="Wilkins M.J."/>
            <person name="Karaoz U."/>
            <person name="Brodie E.L."/>
            <person name="Williams K.H."/>
            <person name="Hubbard S.S."/>
            <person name="Banfield J.F."/>
        </authorList>
    </citation>
    <scope>NUCLEOTIDE SEQUENCE [LARGE SCALE GENOMIC DNA]</scope>
</reference>
<keyword evidence="1 4" id="KW-0689">Ribosomal protein</keyword>
<keyword evidence="5" id="KW-0699">rRNA-binding</keyword>
<keyword evidence="5" id="KW-0694">RNA-binding</keyword>
<evidence type="ECO:0000259" key="6">
    <source>
        <dbReference type="Pfam" id="PF00347"/>
    </source>
</evidence>
<dbReference type="InterPro" id="IPR020040">
    <property type="entry name" value="Ribosomal_uL6_a/b-dom"/>
</dbReference>
<dbReference type="InterPro" id="IPR019906">
    <property type="entry name" value="Ribosomal_uL6_bac-type"/>
</dbReference>
<dbReference type="GO" id="GO:0003735">
    <property type="term" value="F:structural constituent of ribosome"/>
    <property type="evidence" value="ECO:0007669"/>
    <property type="project" value="InterPro"/>
</dbReference>
<evidence type="ECO:0000313" key="8">
    <source>
        <dbReference type="Proteomes" id="UP000178583"/>
    </source>
</evidence>
<evidence type="ECO:0000256" key="3">
    <source>
        <dbReference type="ARBA" id="ARBA00035454"/>
    </source>
</evidence>
<dbReference type="InterPro" id="IPR002358">
    <property type="entry name" value="Ribosomal_uL6_CS"/>
</dbReference>
<feature type="non-terminal residue" evidence="7">
    <location>
        <position position="1"/>
    </location>
</feature>